<name>A0A2P5DMZ5_TREOI</name>
<dbReference type="InParanoid" id="A0A2P5DMZ5"/>
<accession>A0A2P5DMZ5</accession>
<gene>
    <name evidence="3" type="ORF">TorRG33x02_246940</name>
</gene>
<reference evidence="4" key="1">
    <citation type="submission" date="2016-06" db="EMBL/GenBank/DDBJ databases">
        <title>Parallel loss of symbiosis genes in relatives of nitrogen-fixing non-legume Parasponia.</title>
        <authorList>
            <person name="Van Velzen R."/>
            <person name="Holmer R."/>
            <person name="Bu F."/>
            <person name="Rutten L."/>
            <person name="Van Zeijl A."/>
            <person name="Liu W."/>
            <person name="Santuari L."/>
            <person name="Cao Q."/>
            <person name="Sharma T."/>
            <person name="Shen D."/>
            <person name="Roswanjaya Y."/>
            <person name="Wardhani T."/>
            <person name="Kalhor M.S."/>
            <person name="Jansen J."/>
            <person name="Van den Hoogen J."/>
            <person name="Gungor B."/>
            <person name="Hartog M."/>
            <person name="Hontelez J."/>
            <person name="Verver J."/>
            <person name="Yang W.-C."/>
            <person name="Schijlen E."/>
            <person name="Repin R."/>
            <person name="Schilthuizen M."/>
            <person name="Schranz E."/>
            <person name="Heidstra R."/>
            <person name="Miyata K."/>
            <person name="Fedorova E."/>
            <person name="Kohlen W."/>
            <person name="Bisseling T."/>
            <person name="Smit S."/>
            <person name="Geurts R."/>
        </authorList>
    </citation>
    <scope>NUCLEOTIDE SEQUENCE [LARGE SCALE GENOMIC DNA]</scope>
    <source>
        <strain evidence="4">cv. RG33-2</strain>
    </source>
</reference>
<dbReference type="STRING" id="63057.A0A2P5DMZ5"/>
<evidence type="ECO:0000313" key="3">
    <source>
        <dbReference type="EMBL" id="PON74658.1"/>
    </source>
</evidence>
<feature type="domain" description="Sieve element occlusion N-terminal" evidence="1">
    <location>
        <begin position="18"/>
        <end position="293"/>
    </location>
</feature>
<feature type="domain" description="Sieve element occlusion C-terminal" evidence="2">
    <location>
        <begin position="456"/>
        <end position="688"/>
    </location>
</feature>
<proteinExistence type="predicted"/>
<dbReference type="Proteomes" id="UP000237000">
    <property type="component" value="Unassembled WGS sequence"/>
</dbReference>
<organism evidence="3 4">
    <name type="scientific">Trema orientale</name>
    <name type="common">Charcoal tree</name>
    <name type="synonym">Celtis orientalis</name>
    <dbReference type="NCBI Taxonomy" id="63057"/>
    <lineage>
        <taxon>Eukaryota</taxon>
        <taxon>Viridiplantae</taxon>
        <taxon>Streptophyta</taxon>
        <taxon>Embryophyta</taxon>
        <taxon>Tracheophyta</taxon>
        <taxon>Spermatophyta</taxon>
        <taxon>Magnoliopsida</taxon>
        <taxon>eudicotyledons</taxon>
        <taxon>Gunneridae</taxon>
        <taxon>Pentapetalae</taxon>
        <taxon>rosids</taxon>
        <taxon>fabids</taxon>
        <taxon>Rosales</taxon>
        <taxon>Cannabaceae</taxon>
        <taxon>Trema</taxon>
    </lineage>
</organism>
<evidence type="ECO:0000259" key="1">
    <source>
        <dbReference type="Pfam" id="PF14576"/>
    </source>
</evidence>
<comment type="caution">
    <text evidence="3">The sequence shown here is derived from an EMBL/GenBank/DDBJ whole genome shotgun (WGS) entry which is preliminary data.</text>
</comment>
<dbReference type="EMBL" id="JXTC01000260">
    <property type="protein sequence ID" value="PON74658.1"/>
    <property type="molecule type" value="Genomic_DNA"/>
</dbReference>
<dbReference type="Pfam" id="PF14576">
    <property type="entry name" value="SEO_N"/>
    <property type="match status" value="1"/>
</dbReference>
<protein>
    <submittedName>
        <fullName evidence="3">Sieve element occlusion</fullName>
    </submittedName>
</protein>
<evidence type="ECO:0000259" key="2">
    <source>
        <dbReference type="Pfam" id="PF14577"/>
    </source>
</evidence>
<evidence type="ECO:0000313" key="4">
    <source>
        <dbReference type="Proteomes" id="UP000237000"/>
    </source>
</evidence>
<dbReference type="GO" id="GO:0010088">
    <property type="term" value="P:phloem development"/>
    <property type="evidence" value="ECO:0007669"/>
    <property type="project" value="InterPro"/>
</dbReference>
<dbReference type="PANTHER" id="PTHR33232">
    <property type="entry name" value="PROTEIN SIEVE ELEMENT OCCLUSION B-LIKE"/>
    <property type="match status" value="1"/>
</dbReference>
<keyword evidence="4" id="KW-1185">Reference proteome</keyword>
<dbReference type="PANTHER" id="PTHR33232:SF11">
    <property type="entry name" value="PROTEIN SIEVE ELEMENT OCCLUSION C"/>
    <property type="match status" value="1"/>
</dbReference>
<sequence length="688" mass="79015">MNLQGANPFTLHSKSPLEDILIKKLLLSHDPDGRHLDSEQLLHALENIMLYATLSEGRDLQLDANAEKEVTDIEVVGFEEPLAHTINKISHEILCKCPAEGNLHERTMFLFDLLGNYRWDAKAVLVLAAFAKSYGEFWLLMQLYRRNPLALSVATLKQLPSDLSTFKRRFKALSLLMKTVVDLTKCVIKFECLPLSHVKLNKEEKSITELNIYSAVYWIIRSILTCSYQIRDLKAMTPVQYSDSSTIATWELSSLVHRLKGICSHLMQQVEECSQQTESKLFQRLLNIFKEDHNENQEVLRMLFAFRDDFPLIDYSSNAKLGLTELKDKVVIFLISKPGLLTIEESLLLVQQTYDSPHNKILEGSYKIVWIPISVSNSWTDAEQKSFRILSHSLPWCSVKQPWSLNSAAVTFIKQAWNYRDDPLMVVLDSRGNVSNLNAIDMVFIWGAKAYPFSDSREKELWQEQNLTLQLLVDEIDPLLTKWVEEDRCICICGSDSTDWILELNSKVKEIRNSGVQLEMVYVGTRNPSEHVKNNIISLLQERNPRSQFSLSLTKMRFFWLRLESIIRSKLRLGYLVGTDHLLREASSLVDMNDDGKSWVAMGRGSSNDIVRVEGSKFMECLSNFLGWEKNVGKLGFLGAFRFALERAEPCGHFKVIRYGEKEDEEAEKEMEVCEKCGLPVKKFVIYK</sequence>
<dbReference type="OrthoDB" id="1670392at2759"/>
<dbReference type="Pfam" id="PF14577">
    <property type="entry name" value="SEO_C"/>
    <property type="match status" value="1"/>
</dbReference>
<dbReference type="InterPro" id="IPR027944">
    <property type="entry name" value="SEO_C"/>
</dbReference>
<dbReference type="InterPro" id="IPR039299">
    <property type="entry name" value="SEOA"/>
</dbReference>
<dbReference type="AlphaFoldDB" id="A0A2P5DMZ5"/>
<dbReference type="InterPro" id="IPR027942">
    <property type="entry name" value="SEO_N"/>
</dbReference>